<keyword evidence="4" id="KW-1185">Reference proteome</keyword>
<feature type="chain" id="PRO_5010860392" description="Alginate lyase 2 domain-containing protein" evidence="1">
    <location>
        <begin position="22"/>
        <end position="244"/>
    </location>
</feature>
<evidence type="ECO:0000259" key="2">
    <source>
        <dbReference type="Pfam" id="PF08787"/>
    </source>
</evidence>
<sequence length="244" mass="27548">MVRPAAAVSVLLLALATAALAGSSDGASSCTAPWSLRGMRPALKAAKLQVTPKYKKFIRNLVDFCSQEFYRKSKAIEFVIDGNSHRSELRFNAEWSTNSARTRRLRGRMQLPAPGRTVEQFTWMQVHGGEAAGVPLLRLYWLRSGKRNGKTRRDALLAAVRLNTKKKGSGNTKMIYLGQRPDGPFDANIRVKKNTLKVLIMGKTRVNERVSYWSKYQNYFKAGVYIQKSKEPVTVRIFSLREYS</sequence>
<dbReference type="AlphaFoldDB" id="A0A1X6NQK4"/>
<feature type="domain" description="Alginate lyase 2" evidence="2">
    <location>
        <begin position="83"/>
        <end position="231"/>
    </location>
</feature>
<evidence type="ECO:0000313" key="4">
    <source>
        <dbReference type="Proteomes" id="UP000218209"/>
    </source>
</evidence>
<dbReference type="Pfam" id="PF08787">
    <property type="entry name" value="Alginate_lyase2"/>
    <property type="match status" value="1"/>
</dbReference>
<dbReference type="EMBL" id="KV919193">
    <property type="protein sequence ID" value="OSX70894.1"/>
    <property type="molecule type" value="Genomic_DNA"/>
</dbReference>
<dbReference type="Proteomes" id="UP000218209">
    <property type="component" value="Unassembled WGS sequence"/>
</dbReference>
<evidence type="ECO:0000256" key="1">
    <source>
        <dbReference type="SAM" id="SignalP"/>
    </source>
</evidence>
<dbReference type="InterPro" id="IPR013320">
    <property type="entry name" value="ConA-like_dom_sf"/>
</dbReference>
<dbReference type="SUPFAM" id="SSF49899">
    <property type="entry name" value="Concanavalin A-like lectins/glucanases"/>
    <property type="match status" value="1"/>
</dbReference>
<accession>A0A1X6NQK4</accession>
<reference evidence="3 4" key="1">
    <citation type="submission" date="2017-03" db="EMBL/GenBank/DDBJ databases">
        <title>WGS assembly of Porphyra umbilicalis.</title>
        <authorList>
            <person name="Brawley S.H."/>
            <person name="Blouin N.A."/>
            <person name="Ficko-Blean E."/>
            <person name="Wheeler G.L."/>
            <person name="Lohr M."/>
            <person name="Goodson H.V."/>
            <person name="Jenkins J.W."/>
            <person name="Blaby-Haas C.E."/>
            <person name="Helliwell K.E."/>
            <person name="Chan C."/>
            <person name="Marriage T."/>
            <person name="Bhattacharya D."/>
            <person name="Klein A.S."/>
            <person name="Badis Y."/>
            <person name="Brodie J."/>
            <person name="Cao Y."/>
            <person name="Collen J."/>
            <person name="Dittami S.M."/>
            <person name="Gachon C.M."/>
            <person name="Green B.R."/>
            <person name="Karpowicz S."/>
            <person name="Kim J.W."/>
            <person name="Kudahl U."/>
            <person name="Lin S."/>
            <person name="Michel G."/>
            <person name="Mittag M."/>
            <person name="Olson B.J."/>
            <person name="Pangilinan J."/>
            <person name="Peng Y."/>
            <person name="Qiu H."/>
            <person name="Shu S."/>
            <person name="Singer J.T."/>
            <person name="Smith A.G."/>
            <person name="Sprecher B.N."/>
            <person name="Wagner V."/>
            <person name="Wang W."/>
            <person name="Wang Z.-Y."/>
            <person name="Yan J."/>
            <person name="Yarish C."/>
            <person name="Zoeuner-Riek S."/>
            <person name="Zhuang Y."/>
            <person name="Zou Y."/>
            <person name="Lindquist E.A."/>
            <person name="Grimwood J."/>
            <person name="Barry K."/>
            <person name="Rokhsar D.S."/>
            <person name="Schmutz J."/>
            <person name="Stiller J.W."/>
            <person name="Grossman A.R."/>
            <person name="Prochnik S.E."/>
        </authorList>
    </citation>
    <scope>NUCLEOTIDE SEQUENCE [LARGE SCALE GENOMIC DNA]</scope>
    <source>
        <strain evidence="3">4086291</strain>
    </source>
</reference>
<evidence type="ECO:0000313" key="3">
    <source>
        <dbReference type="EMBL" id="OSX70894.1"/>
    </source>
</evidence>
<keyword evidence="1" id="KW-0732">Signal</keyword>
<dbReference type="InterPro" id="IPR014895">
    <property type="entry name" value="Alginate_lyase_2"/>
</dbReference>
<gene>
    <name evidence="3" type="ORF">BU14_0641s0007</name>
</gene>
<proteinExistence type="predicted"/>
<name>A0A1X6NQK4_PORUM</name>
<protein>
    <recommendedName>
        <fullName evidence="2">Alginate lyase 2 domain-containing protein</fullName>
    </recommendedName>
</protein>
<organism evidence="3 4">
    <name type="scientific">Porphyra umbilicalis</name>
    <name type="common">Purple laver</name>
    <name type="synonym">Red alga</name>
    <dbReference type="NCBI Taxonomy" id="2786"/>
    <lineage>
        <taxon>Eukaryota</taxon>
        <taxon>Rhodophyta</taxon>
        <taxon>Bangiophyceae</taxon>
        <taxon>Bangiales</taxon>
        <taxon>Bangiaceae</taxon>
        <taxon>Porphyra</taxon>
    </lineage>
</organism>
<feature type="signal peptide" evidence="1">
    <location>
        <begin position="1"/>
        <end position="21"/>
    </location>
</feature>
<dbReference type="Gene3D" id="2.60.120.200">
    <property type="match status" value="1"/>
</dbReference>